<reference evidence="1" key="3">
    <citation type="submission" date="2023-05" db="EMBL/GenBank/DDBJ databases">
        <authorList>
            <person name="Smith C.H."/>
        </authorList>
    </citation>
    <scope>NUCLEOTIDE SEQUENCE</scope>
    <source>
        <strain evidence="1">CHS0354</strain>
        <tissue evidence="1">Mantle</tissue>
    </source>
</reference>
<evidence type="ECO:0000313" key="1">
    <source>
        <dbReference type="EMBL" id="KAK3602115.1"/>
    </source>
</evidence>
<accession>A0AAE0W6K1</accession>
<organism evidence="1 2">
    <name type="scientific">Potamilus streckersoni</name>
    <dbReference type="NCBI Taxonomy" id="2493646"/>
    <lineage>
        <taxon>Eukaryota</taxon>
        <taxon>Metazoa</taxon>
        <taxon>Spiralia</taxon>
        <taxon>Lophotrochozoa</taxon>
        <taxon>Mollusca</taxon>
        <taxon>Bivalvia</taxon>
        <taxon>Autobranchia</taxon>
        <taxon>Heteroconchia</taxon>
        <taxon>Palaeoheterodonta</taxon>
        <taxon>Unionida</taxon>
        <taxon>Unionoidea</taxon>
        <taxon>Unionidae</taxon>
        <taxon>Ambleminae</taxon>
        <taxon>Lampsilini</taxon>
        <taxon>Potamilus</taxon>
    </lineage>
</organism>
<dbReference type="AlphaFoldDB" id="A0AAE0W6K1"/>
<dbReference type="Proteomes" id="UP001195483">
    <property type="component" value="Unassembled WGS sequence"/>
</dbReference>
<sequence length="76" mass="8744">MYSKFSSIPIVELREGEYNEWLKRAKQLIAYAMKDLSYVPEMIYCKRVKTTIRKRSGLSVAIVISVRCSGIINNAI</sequence>
<proteinExistence type="predicted"/>
<dbReference type="EMBL" id="JAEAOA010001396">
    <property type="protein sequence ID" value="KAK3602115.1"/>
    <property type="molecule type" value="Genomic_DNA"/>
</dbReference>
<name>A0AAE0W6K1_9BIVA</name>
<gene>
    <name evidence="1" type="ORF">CHS0354_023094</name>
</gene>
<reference evidence="1" key="1">
    <citation type="journal article" date="2021" name="Genome Biol. Evol.">
        <title>A High-Quality Reference Genome for a Parasitic Bivalve with Doubly Uniparental Inheritance (Bivalvia: Unionida).</title>
        <authorList>
            <person name="Smith C.H."/>
        </authorList>
    </citation>
    <scope>NUCLEOTIDE SEQUENCE</scope>
    <source>
        <strain evidence="1">CHS0354</strain>
    </source>
</reference>
<reference evidence="1" key="2">
    <citation type="journal article" date="2021" name="Genome Biol. Evol.">
        <title>Developing a high-quality reference genome for a parasitic bivalve with doubly uniparental inheritance (Bivalvia: Unionida).</title>
        <authorList>
            <person name="Smith C.H."/>
        </authorList>
    </citation>
    <scope>NUCLEOTIDE SEQUENCE</scope>
    <source>
        <strain evidence="1">CHS0354</strain>
        <tissue evidence="1">Mantle</tissue>
    </source>
</reference>
<protein>
    <submittedName>
        <fullName evidence="1">Uncharacterized protein</fullName>
    </submittedName>
</protein>
<comment type="caution">
    <text evidence="1">The sequence shown here is derived from an EMBL/GenBank/DDBJ whole genome shotgun (WGS) entry which is preliminary data.</text>
</comment>
<keyword evidence="2" id="KW-1185">Reference proteome</keyword>
<evidence type="ECO:0000313" key="2">
    <source>
        <dbReference type="Proteomes" id="UP001195483"/>
    </source>
</evidence>